<evidence type="ECO:0000256" key="4">
    <source>
        <dbReference type="PROSITE-ProRule" id="PRU00810"/>
    </source>
</evidence>
<evidence type="ECO:0000313" key="5">
    <source>
        <dbReference type="EMBL" id="KAF7295372.1"/>
    </source>
</evidence>
<gene>
    <name evidence="5" type="ORF">MIND_01076700</name>
</gene>
<evidence type="ECO:0000313" key="6">
    <source>
        <dbReference type="Proteomes" id="UP000636479"/>
    </source>
</evidence>
<dbReference type="FunFam" id="1.20.1160.11:FF:000001">
    <property type="entry name" value="Paired amphipathic helix protein Sin3"/>
    <property type="match status" value="1"/>
</dbReference>
<name>A0A8H6SAH0_9AGAR</name>
<dbReference type="GeneID" id="59349857"/>
<dbReference type="Gene3D" id="1.20.1160.11">
    <property type="entry name" value="Paired amphipathic helix"/>
    <property type="match status" value="2"/>
</dbReference>
<dbReference type="PANTHER" id="PTHR12346:SF0">
    <property type="entry name" value="SIN3A, ISOFORM G"/>
    <property type="match status" value="1"/>
</dbReference>
<reference evidence="5" key="1">
    <citation type="submission" date="2020-05" db="EMBL/GenBank/DDBJ databases">
        <title>Mycena genomes resolve the evolution of fungal bioluminescence.</title>
        <authorList>
            <person name="Tsai I.J."/>
        </authorList>
    </citation>
    <scope>NUCLEOTIDE SEQUENCE</scope>
    <source>
        <strain evidence="5">171206Taipei</strain>
    </source>
</reference>
<dbReference type="InterPro" id="IPR039774">
    <property type="entry name" value="Sin3-like"/>
</dbReference>
<evidence type="ECO:0000256" key="2">
    <source>
        <dbReference type="ARBA" id="ARBA00022491"/>
    </source>
</evidence>
<dbReference type="Pfam" id="PF02671">
    <property type="entry name" value="PAH"/>
    <property type="match status" value="2"/>
</dbReference>
<dbReference type="PROSITE" id="PS51477">
    <property type="entry name" value="PAH"/>
    <property type="match status" value="2"/>
</dbReference>
<keyword evidence="6" id="KW-1185">Reference proteome</keyword>
<dbReference type="InterPro" id="IPR003822">
    <property type="entry name" value="PAH"/>
</dbReference>
<dbReference type="Proteomes" id="UP000636479">
    <property type="component" value="Unassembled WGS sequence"/>
</dbReference>
<dbReference type="AlphaFoldDB" id="A0A8H6SAH0"/>
<proteinExistence type="predicted"/>
<dbReference type="GO" id="GO:0070822">
    <property type="term" value="C:Sin3-type complex"/>
    <property type="evidence" value="ECO:0007669"/>
    <property type="project" value="TreeGrafter"/>
</dbReference>
<dbReference type="OrthoDB" id="10265969at2759"/>
<dbReference type="RefSeq" id="XP_037216735.1">
    <property type="nucleotide sequence ID" value="XM_037367341.1"/>
</dbReference>
<dbReference type="InterPro" id="IPR036600">
    <property type="entry name" value="PAH_sf"/>
</dbReference>
<dbReference type="GO" id="GO:0003714">
    <property type="term" value="F:transcription corepressor activity"/>
    <property type="evidence" value="ECO:0007669"/>
    <property type="project" value="InterPro"/>
</dbReference>
<protein>
    <submittedName>
        <fullName evidence="5">Putative histone deacetylase complex, SIN3 component</fullName>
    </submittedName>
</protein>
<dbReference type="GO" id="GO:0000122">
    <property type="term" value="P:negative regulation of transcription by RNA polymerase II"/>
    <property type="evidence" value="ECO:0007669"/>
    <property type="project" value="TreeGrafter"/>
</dbReference>
<comment type="caution">
    <text evidence="5">The sequence shown here is derived from an EMBL/GenBank/DDBJ whole genome shotgun (WGS) entry which is preliminary data.</text>
</comment>
<dbReference type="SUPFAM" id="SSF47762">
    <property type="entry name" value="PAH2 domain"/>
    <property type="match status" value="2"/>
</dbReference>
<evidence type="ECO:0000256" key="1">
    <source>
        <dbReference type="ARBA" id="ARBA00004123"/>
    </source>
</evidence>
<dbReference type="PANTHER" id="PTHR12346">
    <property type="entry name" value="SIN3B-RELATED"/>
    <property type="match status" value="1"/>
</dbReference>
<sequence>MLDHPADIAAILSVEGNGSSPPTIRTAVASESSQKPALDFVRVSDVLSYLDEIKTQFHEQPDTYNQFLDIMKSFKSQAIDTPGVIKRVLALFNEHPILIQGFNTFLPSGYRIECGKDSQDGTYFTVTTPTGTTTAKNGLLGIEWPMQQGPIVPPPGPTPPTPVEETRENRSFDPAIQYVQKVKQRCDPETYEQFLDILSSFYHSREPTDETEVSRKIARLFKDEPDLREDFEKFMTNRTTPRAVSTGHSHI</sequence>
<comment type="subcellular location">
    <subcellularLocation>
        <location evidence="1 4">Nucleus</location>
    </subcellularLocation>
</comment>
<evidence type="ECO:0000256" key="3">
    <source>
        <dbReference type="ARBA" id="ARBA00023242"/>
    </source>
</evidence>
<accession>A0A8H6SAH0</accession>
<organism evidence="5 6">
    <name type="scientific">Mycena indigotica</name>
    <dbReference type="NCBI Taxonomy" id="2126181"/>
    <lineage>
        <taxon>Eukaryota</taxon>
        <taxon>Fungi</taxon>
        <taxon>Dikarya</taxon>
        <taxon>Basidiomycota</taxon>
        <taxon>Agaricomycotina</taxon>
        <taxon>Agaricomycetes</taxon>
        <taxon>Agaricomycetidae</taxon>
        <taxon>Agaricales</taxon>
        <taxon>Marasmiineae</taxon>
        <taxon>Mycenaceae</taxon>
        <taxon>Mycena</taxon>
    </lineage>
</organism>
<keyword evidence="2" id="KW-0678">Repressor</keyword>
<dbReference type="EMBL" id="JACAZF010000009">
    <property type="protein sequence ID" value="KAF7295372.1"/>
    <property type="molecule type" value="Genomic_DNA"/>
</dbReference>
<keyword evidence="3 4" id="KW-0539">Nucleus</keyword>